<dbReference type="eggNOG" id="COG1970">
    <property type="taxonomic scope" value="Bacteria"/>
</dbReference>
<dbReference type="PRINTS" id="PR01264">
    <property type="entry name" value="MECHCHANNEL"/>
</dbReference>
<gene>
    <name evidence="9 10" type="primary">mscL</name>
    <name evidence="10" type="ORF">HMPREF9429_01299</name>
</gene>
<name>E2ZCC7_9FIRM</name>
<comment type="function">
    <text evidence="9">Channel that opens in response to stretch forces in the membrane lipid bilayer. May participate in the regulation of osmotic pressure changes within the cell.</text>
</comment>
<dbReference type="InterPro" id="IPR037673">
    <property type="entry name" value="MSC/AndL"/>
</dbReference>
<dbReference type="GO" id="GO:0008381">
    <property type="term" value="F:mechanosensitive monoatomic ion channel activity"/>
    <property type="evidence" value="ECO:0007669"/>
    <property type="project" value="UniProtKB-UniRule"/>
</dbReference>
<keyword evidence="7 9" id="KW-0472">Membrane</keyword>
<dbReference type="PANTHER" id="PTHR30266">
    <property type="entry name" value="MECHANOSENSITIVE CHANNEL MSCL"/>
    <property type="match status" value="1"/>
</dbReference>
<evidence type="ECO:0000256" key="4">
    <source>
        <dbReference type="ARBA" id="ARBA00022692"/>
    </source>
</evidence>
<evidence type="ECO:0000256" key="3">
    <source>
        <dbReference type="ARBA" id="ARBA00022475"/>
    </source>
</evidence>
<dbReference type="AlphaFoldDB" id="E2ZCC7"/>
<evidence type="ECO:0000256" key="5">
    <source>
        <dbReference type="ARBA" id="ARBA00022989"/>
    </source>
</evidence>
<keyword evidence="8 9" id="KW-0407">Ion channel</keyword>
<comment type="similarity">
    <text evidence="9">Belongs to the MscL family.</text>
</comment>
<keyword evidence="6 9" id="KW-0406">Ion transport</keyword>
<keyword evidence="3 9" id="KW-1003">Cell membrane</keyword>
<comment type="subunit">
    <text evidence="9">Homopentamer.</text>
</comment>
<protein>
    <recommendedName>
        <fullName evidence="9">Large-conductance mechanosensitive channel</fullName>
    </recommendedName>
</protein>
<evidence type="ECO:0000256" key="9">
    <source>
        <dbReference type="HAMAP-Rule" id="MF_00115"/>
    </source>
</evidence>
<comment type="subcellular location">
    <subcellularLocation>
        <location evidence="9">Cell membrane</location>
        <topology evidence="9">Multi-pass membrane protein</topology>
    </subcellularLocation>
    <subcellularLocation>
        <location evidence="1">Membrane</location>
        <topology evidence="1">Multi-pass membrane protein</topology>
    </subcellularLocation>
</comment>
<dbReference type="Proteomes" id="UP000003195">
    <property type="component" value="Unassembled WGS sequence"/>
</dbReference>
<dbReference type="InterPro" id="IPR036019">
    <property type="entry name" value="MscL_channel"/>
</dbReference>
<dbReference type="HAMAP" id="MF_00115">
    <property type="entry name" value="MscL"/>
    <property type="match status" value="1"/>
</dbReference>
<dbReference type="Gene3D" id="1.10.1200.120">
    <property type="entry name" value="Large-conductance mechanosensitive channel, MscL, domain 1"/>
    <property type="match status" value="1"/>
</dbReference>
<dbReference type="NCBIfam" id="TIGR00220">
    <property type="entry name" value="mscL"/>
    <property type="match status" value="1"/>
</dbReference>
<evidence type="ECO:0000256" key="6">
    <source>
        <dbReference type="ARBA" id="ARBA00023065"/>
    </source>
</evidence>
<organism evidence="10 11">
    <name type="scientific">Megasphaera micronuciformis F0359</name>
    <dbReference type="NCBI Taxonomy" id="706434"/>
    <lineage>
        <taxon>Bacteria</taxon>
        <taxon>Bacillati</taxon>
        <taxon>Bacillota</taxon>
        <taxon>Negativicutes</taxon>
        <taxon>Veillonellales</taxon>
        <taxon>Veillonellaceae</taxon>
        <taxon>Megasphaera</taxon>
    </lineage>
</organism>
<dbReference type="InterPro" id="IPR001185">
    <property type="entry name" value="MS_channel"/>
</dbReference>
<accession>E2ZCC7</accession>
<proteinExistence type="inferred from homology"/>
<evidence type="ECO:0000313" key="11">
    <source>
        <dbReference type="Proteomes" id="UP000003195"/>
    </source>
</evidence>
<evidence type="ECO:0000313" key="10">
    <source>
        <dbReference type="EMBL" id="EFQ04114.1"/>
    </source>
</evidence>
<dbReference type="RefSeq" id="WP_006942463.1">
    <property type="nucleotide sequence ID" value="NZ_GL538208.1"/>
</dbReference>
<dbReference type="EMBL" id="AECS01000037">
    <property type="protein sequence ID" value="EFQ04114.1"/>
    <property type="molecule type" value="Genomic_DNA"/>
</dbReference>
<evidence type="ECO:0000256" key="7">
    <source>
        <dbReference type="ARBA" id="ARBA00023136"/>
    </source>
</evidence>
<sequence>MKAFFQEFKNFAVQGNVIDVAVGVVIGGAFGKITTSLVTNIIMPPIGILLGGVDFTDFFIPLANTSAQTLAEAQAQGVPVIAYGLFINTVVDFLIIAFAIFLVIKQINRFKKPAAPAPSRTCPFCKETVADEATRCPHCTSELTV</sequence>
<dbReference type="NCBIfam" id="NF001843">
    <property type="entry name" value="PRK00567.1-4"/>
    <property type="match status" value="1"/>
</dbReference>
<evidence type="ECO:0000256" key="1">
    <source>
        <dbReference type="ARBA" id="ARBA00004141"/>
    </source>
</evidence>
<keyword evidence="4 9" id="KW-0812">Transmembrane</keyword>
<dbReference type="PANTHER" id="PTHR30266:SF2">
    <property type="entry name" value="LARGE-CONDUCTANCE MECHANOSENSITIVE CHANNEL"/>
    <property type="match status" value="1"/>
</dbReference>
<evidence type="ECO:0000256" key="8">
    <source>
        <dbReference type="ARBA" id="ARBA00023303"/>
    </source>
</evidence>
<keyword evidence="11" id="KW-1185">Reference proteome</keyword>
<comment type="caution">
    <text evidence="9">Lacks conserved residue(s) required for the propagation of feature annotation.</text>
</comment>
<dbReference type="STRING" id="706434.HMPREF9429_01299"/>
<dbReference type="HOGENOM" id="CLU_095787_2_3_9"/>
<dbReference type="OrthoDB" id="9810350at2"/>
<evidence type="ECO:0000256" key="2">
    <source>
        <dbReference type="ARBA" id="ARBA00022448"/>
    </source>
</evidence>
<reference evidence="10 11" key="1">
    <citation type="submission" date="2010-08" db="EMBL/GenBank/DDBJ databases">
        <authorList>
            <person name="Weinstock G."/>
            <person name="Sodergren E."/>
            <person name="Clifton S."/>
            <person name="Fulton L."/>
            <person name="Fulton B."/>
            <person name="Courtney L."/>
            <person name="Fronick C."/>
            <person name="Harrison M."/>
            <person name="Strong C."/>
            <person name="Farmer C."/>
            <person name="Delahaunty K."/>
            <person name="Markovic C."/>
            <person name="Hall O."/>
            <person name="Minx P."/>
            <person name="Tomlinson C."/>
            <person name="Mitreva M."/>
            <person name="Hou S."/>
            <person name="Chen J."/>
            <person name="Wollam A."/>
            <person name="Pepin K.H."/>
            <person name="Johnson M."/>
            <person name="Bhonagiri V."/>
            <person name="Zhang X."/>
            <person name="Suruliraj S."/>
            <person name="Warren W."/>
            <person name="Chinwalla A."/>
            <person name="Mardis E.R."/>
            <person name="Wilson R.K."/>
        </authorList>
    </citation>
    <scope>NUCLEOTIDE SEQUENCE [LARGE SCALE GENOMIC DNA]</scope>
    <source>
        <strain evidence="10 11">F0359</strain>
    </source>
</reference>
<keyword evidence="5 9" id="KW-1133">Transmembrane helix</keyword>
<dbReference type="GO" id="GO:0005886">
    <property type="term" value="C:plasma membrane"/>
    <property type="evidence" value="ECO:0007669"/>
    <property type="project" value="UniProtKB-SubCell"/>
</dbReference>
<feature type="transmembrane region" description="Helical" evidence="9">
    <location>
        <begin position="80"/>
        <end position="104"/>
    </location>
</feature>
<keyword evidence="2 9" id="KW-0813">Transport</keyword>
<comment type="caution">
    <text evidence="10">The sequence shown here is derived from an EMBL/GenBank/DDBJ whole genome shotgun (WGS) entry which is preliminary data.</text>
</comment>
<dbReference type="Pfam" id="PF01741">
    <property type="entry name" value="MscL"/>
    <property type="match status" value="1"/>
</dbReference>
<dbReference type="SUPFAM" id="SSF81330">
    <property type="entry name" value="Gated mechanosensitive channel"/>
    <property type="match status" value="1"/>
</dbReference>